<dbReference type="InterPro" id="IPR023214">
    <property type="entry name" value="HAD_sf"/>
</dbReference>
<accession>A0A7S3LFS4</accession>
<dbReference type="InterPro" id="IPR044924">
    <property type="entry name" value="HAD-SF_hydro_IA_REG-2-like_cap"/>
</dbReference>
<organism evidence="1">
    <name type="scientific">Amphora coffeiformis</name>
    <dbReference type="NCBI Taxonomy" id="265554"/>
    <lineage>
        <taxon>Eukaryota</taxon>
        <taxon>Sar</taxon>
        <taxon>Stramenopiles</taxon>
        <taxon>Ochrophyta</taxon>
        <taxon>Bacillariophyta</taxon>
        <taxon>Bacillariophyceae</taxon>
        <taxon>Bacillariophycidae</taxon>
        <taxon>Thalassiophysales</taxon>
        <taxon>Catenulaceae</taxon>
        <taxon>Amphora</taxon>
    </lineage>
</organism>
<evidence type="ECO:0000313" key="1">
    <source>
        <dbReference type="EMBL" id="CAE0422262.1"/>
    </source>
</evidence>
<dbReference type="AlphaFoldDB" id="A0A7S3LFS4"/>
<dbReference type="SUPFAM" id="SSF56784">
    <property type="entry name" value="HAD-like"/>
    <property type="match status" value="1"/>
</dbReference>
<dbReference type="SFLD" id="SFLDS00003">
    <property type="entry name" value="Haloacid_Dehalogenase"/>
    <property type="match status" value="1"/>
</dbReference>
<protein>
    <recommendedName>
        <fullName evidence="2">Haloacid dehalogenase-like hydrolase domain-containing protein 3</fullName>
    </recommendedName>
</protein>
<dbReference type="EMBL" id="HBIM01025340">
    <property type="protein sequence ID" value="CAE0422262.1"/>
    <property type="molecule type" value="Transcribed_RNA"/>
</dbReference>
<dbReference type="Pfam" id="PF00702">
    <property type="entry name" value="Hydrolase"/>
    <property type="match status" value="1"/>
</dbReference>
<dbReference type="InterPro" id="IPR036412">
    <property type="entry name" value="HAD-like_sf"/>
</dbReference>
<evidence type="ECO:0008006" key="2">
    <source>
        <dbReference type="Google" id="ProtNLM"/>
    </source>
</evidence>
<proteinExistence type="predicted"/>
<dbReference type="PANTHER" id="PTHR47105:SF1">
    <property type="entry name" value="OS06G0665100 PROTEIN"/>
    <property type="match status" value="1"/>
</dbReference>
<sequence>MLSTTSIFSKHIGRPLALQQQPLPRSIQRRSMGMWPKVRPKRVRVITCDVTGTLVSFRGTLEEHYLGSARKCGVDISPDVPIGKAFNKAYEEVCGLHPCFGGSNISGKDWWKLCVSKSFEYAGVDSMSEEQKERVFQRIFSAFGSLKAYEKFGDTLPFLHFAARHNIVMGVLSNADERYRDSILPMLGVTDDELHFQCFSKDVSIEKPDPRFFAEAMKAAEPHLKDPSDPLKPSHCLHIGNDYAKDFSGARRAGWHAILLNRYGEQEKAAEWKRRGATTLDDLMDVVLWLGQSGCKLG</sequence>
<gene>
    <name evidence="1" type="ORF">ACOF00016_LOCUS18840</name>
</gene>
<dbReference type="InterPro" id="IPR011949">
    <property type="entry name" value="HAD-SF_hydro_IA_REG-2-like"/>
</dbReference>
<dbReference type="NCBIfam" id="TIGR02252">
    <property type="entry name" value="DREG-2"/>
    <property type="match status" value="1"/>
</dbReference>
<dbReference type="Gene3D" id="3.40.50.1000">
    <property type="entry name" value="HAD superfamily/HAD-like"/>
    <property type="match status" value="1"/>
</dbReference>
<dbReference type="Gene3D" id="1.10.150.720">
    <property type="entry name" value="Haloacid dehalogenase-like hydrolase"/>
    <property type="match status" value="1"/>
</dbReference>
<name>A0A7S3LFS4_9STRA</name>
<reference evidence="1" key="1">
    <citation type="submission" date="2021-01" db="EMBL/GenBank/DDBJ databases">
        <authorList>
            <person name="Corre E."/>
            <person name="Pelletier E."/>
            <person name="Niang G."/>
            <person name="Scheremetjew M."/>
            <person name="Finn R."/>
            <person name="Kale V."/>
            <person name="Holt S."/>
            <person name="Cochrane G."/>
            <person name="Meng A."/>
            <person name="Brown T."/>
            <person name="Cohen L."/>
        </authorList>
    </citation>
    <scope>NUCLEOTIDE SEQUENCE</scope>
    <source>
        <strain evidence="1">CCMP127</strain>
    </source>
</reference>
<dbReference type="PANTHER" id="PTHR47105">
    <property type="entry name" value="OS02G0173600 PROTEIN"/>
    <property type="match status" value="1"/>
</dbReference>
<dbReference type="SFLD" id="SFLDG01129">
    <property type="entry name" value="C1.5:_HAD__Beta-PGM__Phosphata"/>
    <property type="match status" value="1"/>
</dbReference>